<sequence>MTTTLEARQTALVKALNREQANTLVAYLNYKKYHWMTYGPLFRDLHLLFEEHGNEIFAMLDELAERSLMLDGTPIADPADYLPAATVKPSKGKLKVREMVEEAIATHEHIITEMHEDAELADDAGDIGTADLLTRLVQVHQKHRWFLKEILKQGDGLLDN</sequence>
<dbReference type="InterPro" id="IPR002177">
    <property type="entry name" value="DPS_DNA-bd"/>
</dbReference>
<dbReference type="PROSITE" id="PS00819">
    <property type="entry name" value="DPS_2"/>
    <property type="match status" value="1"/>
</dbReference>
<name>A0A6M8BBY8_9CYAN</name>
<dbReference type="GO" id="GO:0016722">
    <property type="term" value="F:oxidoreductase activity, acting on metal ions"/>
    <property type="evidence" value="ECO:0007669"/>
    <property type="project" value="InterPro"/>
</dbReference>
<evidence type="ECO:0000256" key="2">
    <source>
        <dbReference type="RuleBase" id="RU003875"/>
    </source>
</evidence>
<dbReference type="PIRSF" id="PIRSF005900">
    <property type="entry name" value="Dps"/>
    <property type="match status" value="1"/>
</dbReference>
<evidence type="ECO:0000259" key="3">
    <source>
        <dbReference type="Pfam" id="PF00210"/>
    </source>
</evidence>
<dbReference type="KEGG" id="theu:HPC62_20010"/>
<evidence type="ECO:0000256" key="1">
    <source>
        <dbReference type="ARBA" id="ARBA00009497"/>
    </source>
</evidence>
<dbReference type="InterPro" id="IPR008331">
    <property type="entry name" value="Ferritin_DPS_dom"/>
</dbReference>
<evidence type="ECO:0000313" key="5">
    <source>
        <dbReference type="Proteomes" id="UP000505210"/>
    </source>
</evidence>
<reference evidence="4 5" key="1">
    <citation type="submission" date="2020-05" db="EMBL/GenBank/DDBJ databases">
        <title>Complete genome sequence of of a novel Thermoleptolyngbya strain isolated from hot springs of Ganzi, Sichuan China.</title>
        <authorList>
            <person name="Tang J."/>
            <person name="Daroch M."/>
            <person name="Li L."/>
            <person name="Waleron K."/>
            <person name="Waleron M."/>
            <person name="Waleron M."/>
        </authorList>
    </citation>
    <scope>NUCLEOTIDE SEQUENCE [LARGE SCALE GENOMIC DNA]</scope>
    <source>
        <strain evidence="4 5">PKUAC-SCTA183</strain>
    </source>
</reference>
<dbReference type="CDD" id="cd01043">
    <property type="entry name" value="DPS"/>
    <property type="match status" value="1"/>
</dbReference>
<dbReference type="GO" id="GO:0008199">
    <property type="term" value="F:ferric iron binding"/>
    <property type="evidence" value="ECO:0007669"/>
    <property type="project" value="InterPro"/>
</dbReference>
<dbReference type="EMBL" id="CP053661">
    <property type="protein sequence ID" value="QKD84158.1"/>
    <property type="molecule type" value="Genomic_DNA"/>
</dbReference>
<feature type="domain" description="Ferritin/DPS" evidence="3">
    <location>
        <begin position="14"/>
        <end position="154"/>
    </location>
</feature>
<dbReference type="RefSeq" id="WP_172358213.1">
    <property type="nucleotide sequence ID" value="NZ_CP053661.1"/>
</dbReference>
<organism evidence="4 5">
    <name type="scientific">Thermoleptolyngbya sichuanensis A183</name>
    <dbReference type="NCBI Taxonomy" id="2737172"/>
    <lineage>
        <taxon>Bacteria</taxon>
        <taxon>Bacillati</taxon>
        <taxon>Cyanobacteriota</taxon>
        <taxon>Cyanophyceae</taxon>
        <taxon>Oculatellales</taxon>
        <taxon>Oculatellaceae</taxon>
        <taxon>Thermoleptolyngbya</taxon>
        <taxon>Thermoleptolyngbya sichuanensis</taxon>
    </lineage>
</organism>
<gene>
    <name evidence="4" type="ORF">HPC62_20010</name>
</gene>
<dbReference type="Gene3D" id="1.20.1260.10">
    <property type="match status" value="1"/>
</dbReference>
<dbReference type="PANTHER" id="PTHR42932">
    <property type="entry name" value="GENERAL STRESS PROTEIN 20U"/>
    <property type="match status" value="1"/>
</dbReference>
<dbReference type="InterPro" id="IPR012347">
    <property type="entry name" value="Ferritin-like"/>
</dbReference>
<dbReference type="PRINTS" id="PR01346">
    <property type="entry name" value="HELNAPAPROT"/>
</dbReference>
<dbReference type="InterPro" id="IPR009078">
    <property type="entry name" value="Ferritin-like_SF"/>
</dbReference>
<proteinExistence type="inferred from homology"/>
<keyword evidence="5" id="KW-1185">Reference proteome</keyword>
<dbReference type="Pfam" id="PF00210">
    <property type="entry name" value="Ferritin"/>
    <property type="match status" value="1"/>
</dbReference>
<dbReference type="InterPro" id="IPR023188">
    <property type="entry name" value="DPS_DNA-bd_CS"/>
</dbReference>
<accession>A0A6M8BBY8</accession>
<dbReference type="PANTHER" id="PTHR42932:SF1">
    <property type="entry name" value="GENERAL STRESS PROTEIN 20U"/>
    <property type="match status" value="1"/>
</dbReference>
<protein>
    <submittedName>
        <fullName evidence="4">DNA starvation/stationary phase protection protein</fullName>
    </submittedName>
</protein>
<dbReference type="AlphaFoldDB" id="A0A6M8BBY8"/>
<comment type="similarity">
    <text evidence="1 2">Belongs to the Dps family.</text>
</comment>
<evidence type="ECO:0000313" key="4">
    <source>
        <dbReference type="EMBL" id="QKD84158.1"/>
    </source>
</evidence>
<dbReference type="SUPFAM" id="SSF47240">
    <property type="entry name" value="Ferritin-like"/>
    <property type="match status" value="1"/>
</dbReference>
<dbReference type="Proteomes" id="UP000505210">
    <property type="component" value="Chromosome"/>
</dbReference>